<reference evidence="4" key="1">
    <citation type="submission" date="2016-11" db="EMBL/GenBank/DDBJ databases">
        <authorList>
            <person name="Varghese N."/>
            <person name="Submissions S."/>
        </authorList>
    </citation>
    <scope>NUCLEOTIDE SEQUENCE [LARGE SCALE GENOMIC DNA]</scope>
    <source>
        <strain evidence="4">DSM 26898</strain>
    </source>
</reference>
<gene>
    <name evidence="3" type="ORF">SAMN05444408_102241</name>
</gene>
<feature type="transmembrane region" description="Helical" evidence="1">
    <location>
        <begin position="88"/>
        <end position="111"/>
    </location>
</feature>
<evidence type="ECO:0000256" key="1">
    <source>
        <dbReference type="SAM" id="Phobius"/>
    </source>
</evidence>
<evidence type="ECO:0000259" key="2">
    <source>
        <dbReference type="Pfam" id="PF20712"/>
    </source>
</evidence>
<dbReference type="RefSeq" id="WP_072883579.1">
    <property type="nucleotide sequence ID" value="NZ_FQVO01000002.1"/>
</dbReference>
<sequence length="217" mass="24420">MNSPLDNFTNIIVLIISILATIISILVFLRRGKVRFGKIFLDFGSNVDQETEKILLQLPSKDTSTNLDDKKYALLRQYHSQGLAQSKISFWFSLIFASIGFVIIVIGILTFQKESSLYKPVISIISGTIIDAVAALFFVQSNKARELMTEFFDKLRADRKFEEALTLADQIPDNHLKSKLKILLSMNFADIKTSDAILTLILDGIERNSAKPNITET</sequence>
<keyword evidence="1" id="KW-0472">Membrane</keyword>
<dbReference type="Pfam" id="PF20712">
    <property type="entry name" value="CyanoTRADDas_TM"/>
    <property type="match status" value="1"/>
</dbReference>
<dbReference type="OrthoDB" id="1495668at2"/>
<feature type="transmembrane region" description="Helical" evidence="1">
    <location>
        <begin position="117"/>
        <end position="139"/>
    </location>
</feature>
<accession>A0A1M4UQ76</accession>
<evidence type="ECO:0000313" key="3">
    <source>
        <dbReference type="EMBL" id="SHE58886.1"/>
    </source>
</evidence>
<dbReference type="Proteomes" id="UP000184236">
    <property type="component" value="Unassembled WGS sequence"/>
</dbReference>
<keyword evidence="1" id="KW-0812">Transmembrane</keyword>
<feature type="domain" description="Cyanobacterial TRADD-N associated 2 transmembrane" evidence="2">
    <location>
        <begin position="81"/>
        <end position="146"/>
    </location>
</feature>
<organism evidence="3 4">
    <name type="scientific">Chryseobacterium takakiae</name>
    <dbReference type="NCBI Taxonomy" id="1302685"/>
    <lineage>
        <taxon>Bacteria</taxon>
        <taxon>Pseudomonadati</taxon>
        <taxon>Bacteroidota</taxon>
        <taxon>Flavobacteriia</taxon>
        <taxon>Flavobacteriales</taxon>
        <taxon>Weeksellaceae</taxon>
        <taxon>Chryseobacterium group</taxon>
        <taxon>Chryseobacterium</taxon>
    </lineage>
</organism>
<keyword evidence="1" id="KW-1133">Transmembrane helix</keyword>
<dbReference type="AlphaFoldDB" id="A0A1M4UQ76"/>
<dbReference type="InterPro" id="IPR048567">
    <property type="entry name" value="CyanoTRADDas_TM"/>
</dbReference>
<dbReference type="STRING" id="1302685.SAMN05444408_102241"/>
<protein>
    <recommendedName>
        <fullName evidence="2">Cyanobacterial TRADD-N associated 2 transmembrane domain-containing protein</fullName>
    </recommendedName>
</protein>
<keyword evidence="4" id="KW-1185">Reference proteome</keyword>
<evidence type="ECO:0000313" key="4">
    <source>
        <dbReference type="Proteomes" id="UP000184236"/>
    </source>
</evidence>
<proteinExistence type="predicted"/>
<name>A0A1M4UQ76_9FLAO</name>
<feature type="transmembrane region" description="Helical" evidence="1">
    <location>
        <begin position="12"/>
        <end position="29"/>
    </location>
</feature>
<dbReference type="EMBL" id="FQVO01000002">
    <property type="protein sequence ID" value="SHE58886.1"/>
    <property type="molecule type" value="Genomic_DNA"/>
</dbReference>